<dbReference type="InterPro" id="IPR042099">
    <property type="entry name" value="ANL_N_sf"/>
</dbReference>
<dbReference type="Proteomes" id="UP000316030">
    <property type="component" value="Unassembled WGS sequence"/>
</dbReference>
<evidence type="ECO:0000259" key="1">
    <source>
        <dbReference type="Pfam" id="PF00501"/>
    </source>
</evidence>
<dbReference type="SUPFAM" id="SSF56801">
    <property type="entry name" value="Acetyl-CoA synthetase-like"/>
    <property type="match status" value="1"/>
</dbReference>
<keyword evidence="4" id="KW-1185">Reference proteome</keyword>
<dbReference type="EMBL" id="FXTO01000005">
    <property type="protein sequence ID" value="SMO52589.1"/>
    <property type="molecule type" value="Genomic_DNA"/>
</dbReference>
<dbReference type="PANTHER" id="PTHR43767">
    <property type="entry name" value="LONG-CHAIN-FATTY-ACID--COA LIGASE"/>
    <property type="match status" value="1"/>
</dbReference>
<dbReference type="InterPro" id="IPR025110">
    <property type="entry name" value="AMP-bd_C"/>
</dbReference>
<dbReference type="PROSITE" id="PS00455">
    <property type="entry name" value="AMP_BINDING"/>
    <property type="match status" value="1"/>
</dbReference>
<dbReference type="AlphaFoldDB" id="A0A521BZG8"/>
<dbReference type="RefSeq" id="WP_142492488.1">
    <property type="nucleotide sequence ID" value="NZ_FXTO01000005.1"/>
</dbReference>
<accession>A0A521BZG8</accession>
<dbReference type="InterPro" id="IPR020845">
    <property type="entry name" value="AMP-binding_CS"/>
</dbReference>
<gene>
    <name evidence="3" type="ORF">SAMN06265173_1051</name>
</gene>
<dbReference type="Pfam" id="PF00501">
    <property type="entry name" value="AMP-binding"/>
    <property type="match status" value="1"/>
</dbReference>
<dbReference type="InterPro" id="IPR000873">
    <property type="entry name" value="AMP-dep_synth/lig_dom"/>
</dbReference>
<feature type="domain" description="AMP-dependent synthetase/ligase" evidence="1">
    <location>
        <begin position="31"/>
        <end position="413"/>
    </location>
</feature>
<dbReference type="Gene3D" id="3.30.300.30">
    <property type="match status" value="1"/>
</dbReference>
<sequence length="623" mass="67179">MPFASLQDIKALEQVPFDQQVRASTAYELMAEQALRQPDTIAVSFMQTGAVDTPVEDVTYGQFLARVHQMAHLFHHIGVESHNAVSMLLPGTADTFAAMFAAHLVGRANPINFMLEPDHIAALLQAAQSRVLLVPDEGLLPGIIEKLPDILAKLDQPIAVYRVGGPVQGNIPALAEAIADMPTTRPVFWTPPAAQDLAALFHTGGTTSAPKLAGHTHGGILRHAWVMAQAWHGDPQDVFLNGLPPFHVGGGYAAGLMPLTRGARVIIATAAGMRNRDLIGNLWKHVERFRPTVLAMVPTSWGAALNTPVDGADVSSVRLCHAGGAAMPVEMAKTVERTLGCQIVEGWGMTELHGFGTMNPGLGECRIGSVGHRVPFVELCVAQVEQGRITRQCAPDEIGRLLVRGAQVFPGYLDPAHNQGAWVEPQENEIAPDWSIGGPWLDTGDLARMDAEEYVWLTGRAKDTIIRGGHNIDPLTIEEVLYTHPAVEVAAAVGQPDEYAGELPMAFVQLKTGASVDPETLRDFARDRIAERAALPAAIVVLETLPTTAVGKIFKPELRLLAAQRVISDRIAAALPDVPDVVVHCVMDARRGPLARVILPETVSLPDMEKVQSLLSLFRLRTH</sequence>
<organism evidence="3 4">
    <name type="scientific">Thalassovita litoralis</name>
    <dbReference type="NCBI Taxonomy" id="1010611"/>
    <lineage>
        <taxon>Bacteria</taxon>
        <taxon>Pseudomonadati</taxon>
        <taxon>Pseudomonadota</taxon>
        <taxon>Alphaproteobacteria</taxon>
        <taxon>Rhodobacterales</taxon>
        <taxon>Roseobacteraceae</taxon>
        <taxon>Thalassovita</taxon>
    </lineage>
</organism>
<evidence type="ECO:0000313" key="4">
    <source>
        <dbReference type="Proteomes" id="UP000316030"/>
    </source>
</evidence>
<dbReference type="Pfam" id="PF13193">
    <property type="entry name" value="AMP-binding_C"/>
    <property type="match status" value="1"/>
</dbReference>
<name>A0A521BZG8_9RHOB</name>
<evidence type="ECO:0000259" key="2">
    <source>
        <dbReference type="Pfam" id="PF13193"/>
    </source>
</evidence>
<dbReference type="GO" id="GO:0016878">
    <property type="term" value="F:acid-thiol ligase activity"/>
    <property type="evidence" value="ECO:0007669"/>
    <property type="project" value="UniProtKB-ARBA"/>
</dbReference>
<feature type="domain" description="AMP-binding enzyme C-terminal" evidence="2">
    <location>
        <begin position="477"/>
        <end position="552"/>
    </location>
</feature>
<dbReference type="PANTHER" id="PTHR43767:SF1">
    <property type="entry name" value="NONRIBOSOMAL PEPTIDE SYNTHASE PES1 (EUROFUNG)-RELATED"/>
    <property type="match status" value="1"/>
</dbReference>
<dbReference type="InterPro" id="IPR050237">
    <property type="entry name" value="ATP-dep_AMP-bd_enzyme"/>
</dbReference>
<protein>
    <submittedName>
        <fullName evidence="3">Fatty-acyl-CoA synthase</fullName>
    </submittedName>
</protein>
<dbReference type="Gene3D" id="3.40.50.12780">
    <property type="entry name" value="N-terminal domain of ligase-like"/>
    <property type="match status" value="1"/>
</dbReference>
<evidence type="ECO:0000313" key="3">
    <source>
        <dbReference type="EMBL" id="SMO52589.1"/>
    </source>
</evidence>
<dbReference type="InterPro" id="IPR045851">
    <property type="entry name" value="AMP-bd_C_sf"/>
</dbReference>
<reference evidence="3 4" key="1">
    <citation type="submission" date="2017-05" db="EMBL/GenBank/DDBJ databases">
        <authorList>
            <person name="Varghese N."/>
            <person name="Submissions S."/>
        </authorList>
    </citation>
    <scope>NUCLEOTIDE SEQUENCE [LARGE SCALE GENOMIC DNA]</scope>
    <source>
        <strain evidence="3 4">DSM 29506</strain>
    </source>
</reference>
<dbReference type="OrthoDB" id="9803968at2"/>
<proteinExistence type="predicted"/>